<gene>
    <name evidence="3" type="primary">ygiW</name>
    <name evidence="3" type="ORF">KL86DPRO_50016</name>
</gene>
<evidence type="ECO:0000256" key="2">
    <source>
        <dbReference type="SAM" id="SignalP"/>
    </source>
</evidence>
<protein>
    <submittedName>
        <fullName evidence="3">Protein YgiW</fullName>
    </submittedName>
</protein>
<feature type="chain" id="PRO_5012849445" evidence="2">
    <location>
        <begin position="24"/>
        <end position="131"/>
    </location>
</feature>
<dbReference type="Gene3D" id="2.40.50.200">
    <property type="entry name" value="Bacterial OB-fold"/>
    <property type="match status" value="1"/>
</dbReference>
<dbReference type="InterPro" id="IPR036700">
    <property type="entry name" value="BOBF_sf"/>
</dbReference>
<evidence type="ECO:0000256" key="1">
    <source>
        <dbReference type="ARBA" id="ARBA00022729"/>
    </source>
</evidence>
<evidence type="ECO:0000313" key="3">
    <source>
        <dbReference type="EMBL" id="SBW08896.1"/>
    </source>
</evidence>
<dbReference type="AlphaFoldDB" id="A0A212KB47"/>
<dbReference type="PANTHER" id="PTHR36571:SF1">
    <property type="entry name" value="PROTEIN YGIW"/>
    <property type="match status" value="1"/>
</dbReference>
<reference evidence="3" key="1">
    <citation type="submission" date="2016-04" db="EMBL/GenBank/DDBJ databases">
        <authorList>
            <person name="Evans L.H."/>
            <person name="Alamgir A."/>
            <person name="Owens N."/>
            <person name="Weber N.D."/>
            <person name="Virtaneva K."/>
            <person name="Barbian K."/>
            <person name="Babar A."/>
            <person name="Rosenke K."/>
        </authorList>
    </citation>
    <scope>NUCLEOTIDE SEQUENCE</scope>
    <source>
        <strain evidence="3">86</strain>
    </source>
</reference>
<keyword evidence="1 2" id="KW-0732">Signal</keyword>
<dbReference type="EMBL" id="FLUQ01000005">
    <property type="protein sequence ID" value="SBW08896.1"/>
    <property type="molecule type" value="Genomic_DNA"/>
</dbReference>
<dbReference type="InterPro" id="IPR005220">
    <property type="entry name" value="CarO-like"/>
</dbReference>
<dbReference type="NCBIfam" id="TIGR00156">
    <property type="entry name" value="YgiW/YdeI family stress tolerance OB fold protein"/>
    <property type="match status" value="1"/>
</dbReference>
<dbReference type="InterPro" id="IPR016052">
    <property type="entry name" value="YgiW/YdeI"/>
</dbReference>
<dbReference type="NCBIfam" id="NF033674">
    <property type="entry name" value="stress_OB_fold"/>
    <property type="match status" value="1"/>
</dbReference>
<dbReference type="PANTHER" id="PTHR36571">
    <property type="entry name" value="PROTEIN YGIW"/>
    <property type="match status" value="1"/>
</dbReference>
<dbReference type="SUPFAM" id="SSF101756">
    <property type="entry name" value="Hypothetical protein YgiW"/>
    <property type="match status" value="1"/>
</dbReference>
<name>A0A212KB47_9DELT</name>
<feature type="signal peptide" evidence="2">
    <location>
        <begin position="1"/>
        <end position="23"/>
    </location>
</feature>
<organism evidence="3">
    <name type="scientific">uncultured delta proteobacterium</name>
    <dbReference type="NCBI Taxonomy" id="34034"/>
    <lineage>
        <taxon>Bacteria</taxon>
        <taxon>Deltaproteobacteria</taxon>
        <taxon>environmental samples</taxon>
    </lineage>
</organism>
<dbReference type="Pfam" id="PF04076">
    <property type="entry name" value="BOF"/>
    <property type="match status" value="1"/>
</dbReference>
<sequence>MKKSLPYLLCVLLLILGSSLAFAADKGGFVSQTPAPAASGGFSGPGVAPVTVKDAATMRDDAYVVLRGAITQHLGKDKYLFQDATGTIRIEIDHDKWSGQTVTPSDTVEIHGEVDKDWNSVEIDVDRIVKL</sequence>
<proteinExistence type="predicted"/>
<accession>A0A212KB47</accession>